<dbReference type="PANTHER" id="PTHR10629">
    <property type="entry name" value="CYTOSINE-SPECIFIC METHYLTRANSFERASE"/>
    <property type="match status" value="1"/>
</dbReference>
<dbReference type="Proteomes" id="UP001283691">
    <property type="component" value="Unassembled WGS sequence"/>
</dbReference>
<evidence type="ECO:0000256" key="7">
    <source>
        <dbReference type="RuleBase" id="RU000416"/>
    </source>
</evidence>
<dbReference type="EMBL" id="JAUQUR010000001">
    <property type="protein sequence ID" value="MDX4068109.1"/>
    <property type="molecule type" value="Genomic_DNA"/>
</dbReference>
<organism evidence="9 10">
    <name type="scientific">Aliarcobacter skirrowii</name>
    <dbReference type="NCBI Taxonomy" id="28200"/>
    <lineage>
        <taxon>Bacteria</taxon>
        <taxon>Pseudomonadati</taxon>
        <taxon>Campylobacterota</taxon>
        <taxon>Epsilonproteobacteria</taxon>
        <taxon>Campylobacterales</taxon>
        <taxon>Arcobacteraceae</taxon>
        <taxon>Aliarcobacter</taxon>
    </lineage>
</organism>
<dbReference type="SUPFAM" id="SSF53335">
    <property type="entry name" value="S-adenosyl-L-methionine-dependent methyltransferases"/>
    <property type="match status" value="1"/>
</dbReference>
<evidence type="ECO:0000256" key="1">
    <source>
        <dbReference type="ARBA" id="ARBA00022603"/>
    </source>
</evidence>
<accession>A0AAW9D752</accession>
<comment type="similarity">
    <text evidence="6 7">Belongs to the class I-like SAM-binding methyltransferase superfamily. C5-methyltransferase family.</text>
</comment>
<evidence type="ECO:0000256" key="8">
    <source>
        <dbReference type="RuleBase" id="RU000417"/>
    </source>
</evidence>
<evidence type="ECO:0000256" key="3">
    <source>
        <dbReference type="ARBA" id="ARBA00022691"/>
    </source>
</evidence>
<dbReference type="GO" id="GO:0003886">
    <property type="term" value="F:DNA (cytosine-5-)-methyltransferase activity"/>
    <property type="evidence" value="ECO:0007669"/>
    <property type="project" value="UniProtKB-EC"/>
</dbReference>
<dbReference type="EC" id="2.1.1.37" evidence="8"/>
<dbReference type="PRINTS" id="PR00105">
    <property type="entry name" value="C5METTRFRASE"/>
</dbReference>
<evidence type="ECO:0000256" key="2">
    <source>
        <dbReference type="ARBA" id="ARBA00022679"/>
    </source>
</evidence>
<dbReference type="InterPro" id="IPR050390">
    <property type="entry name" value="C5-Methyltransferase"/>
</dbReference>
<comment type="catalytic activity">
    <reaction evidence="5 8">
        <text>a 2'-deoxycytidine in DNA + S-adenosyl-L-methionine = a 5-methyl-2'-deoxycytidine in DNA + S-adenosyl-L-homocysteine + H(+)</text>
        <dbReference type="Rhea" id="RHEA:13681"/>
        <dbReference type="Rhea" id="RHEA-COMP:11369"/>
        <dbReference type="Rhea" id="RHEA-COMP:11370"/>
        <dbReference type="ChEBI" id="CHEBI:15378"/>
        <dbReference type="ChEBI" id="CHEBI:57856"/>
        <dbReference type="ChEBI" id="CHEBI:59789"/>
        <dbReference type="ChEBI" id="CHEBI:85452"/>
        <dbReference type="ChEBI" id="CHEBI:85454"/>
        <dbReference type="EC" id="2.1.1.37"/>
    </reaction>
</comment>
<name>A0AAW9D752_9BACT</name>
<protein>
    <recommendedName>
        <fullName evidence="8">Cytosine-specific methyltransferase</fullName>
        <ecNumber evidence="8">2.1.1.37</ecNumber>
    </recommendedName>
</protein>
<dbReference type="InterPro" id="IPR018117">
    <property type="entry name" value="C5_DNA_meth_AS"/>
</dbReference>
<sequence>MIRKYKFIDLFCGAGGFAKGFHMAGFECIGGIDNVKAAVDTHSYNFPNSKSICKDIREIEPEEFHEVIGKENKVDVIIGGPPCPTFSTIGHAKIQSISRMKDKDITDDPRNELFMDYLKYVKYFQPEIFVMENVPNFMTKYKGQTFERVKQIIENDLPEYEIVSPTQVLNAVFYGVPQVRKRMILVACKKNLTFKYPTPTHWYDESLSTKSTNTYEKSKILNKTGLPLYVDVKTAISDLPIITDNWRIDECEYSYSNNLHPYQKLMRKNTKNTVRNNICRMSNDRAKKVFGYMNQGDIYIDLPKEIRNILPFREDVFKDRLKRLVNTNPSWTILAHIGMDGYMYIHPEELRTLSVREAARIQSFPDDFVFIGGQGQTYIQVGNAVPPLLSYAIAKNVKESLLN</sequence>
<dbReference type="RefSeq" id="WP_319047314.1">
    <property type="nucleotide sequence ID" value="NZ_JAUQUR010000001.1"/>
</dbReference>
<dbReference type="NCBIfam" id="TIGR00675">
    <property type="entry name" value="dcm"/>
    <property type="match status" value="1"/>
</dbReference>
<reference evidence="9" key="1">
    <citation type="journal article" date="2023" name="Front. Microbiol.">
        <title>Genomic diversity and taxonomic marker for Arcobacter species.</title>
        <authorList>
            <person name="Zhou G."/>
            <person name="Gu Y."/>
            <person name="Wang H."/>
            <person name="Chen X."/>
            <person name="Zhang X."/>
            <person name="Shao Z."/>
            <person name="Yan X."/>
            <person name="Zhang J."/>
            <person name="Zhang M."/>
        </authorList>
    </citation>
    <scope>NUCLEOTIDE SEQUENCE</scope>
    <source>
        <strain evidence="9">BJSY19SF1-2</strain>
    </source>
</reference>
<dbReference type="Gene3D" id="3.40.50.150">
    <property type="entry name" value="Vaccinia Virus protein VP39"/>
    <property type="match status" value="1"/>
</dbReference>
<dbReference type="GO" id="GO:0044027">
    <property type="term" value="P:negative regulation of gene expression via chromosomal CpG island methylation"/>
    <property type="evidence" value="ECO:0007669"/>
    <property type="project" value="TreeGrafter"/>
</dbReference>
<keyword evidence="3 6" id="KW-0949">S-adenosyl-L-methionine</keyword>
<evidence type="ECO:0000256" key="6">
    <source>
        <dbReference type="PROSITE-ProRule" id="PRU01016"/>
    </source>
</evidence>
<dbReference type="AlphaFoldDB" id="A0AAW9D752"/>
<evidence type="ECO:0000256" key="4">
    <source>
        <dbReference type="ARBA" id="ARBA00022747"/>
    </source>
</evidence>
<dbReference type="GO" id="GO:0009307">
    <property type="term" value="P:DNA restriction-modification system"/>
    <property type="evidence" value="ECO:0007669"/>
    <property type="project" value="UniProtKB-KW"/>
</dbReference>
<feature type="active site" evidence="6">
    <location>
        <position position="83"/>
    </location>
</feature>
<dbReference type="PANTHER" id="PTHR10629:SF52">
    <property type="entry name" value="DNA (CYTOSINE-5)-METHYLTRANSFERASE 1"/>
    <property type="match status" value="1"/>
</dbReference>
<keyword evidence="4" id="KW-0680">Restriction system</keyword>
<gene>
    <name evidence="9" type="ORF">Q6A80_00055</name>
</gene>
<keyword evidence="2 6" id="KW-0808">Transferase</keyword>
<comment type="caution">
    <text evidence="9">The sequence shown here is derived from an EMBL/GenBank/DDBJ whole genome shotgun (WGS) entry which is preliminary data.</text>
</comment>
<dbReference type="PROSITE" id="PS00094">
    <property type="entry name" value="C5_MTASE_1"/>
    <property type="match status" value="1"/>
</dbReference>
<dbReference type="GO" id="GO:0003677">
    <property type="term" value="F:DNA binding"/>
    <property type="evidence" value="ECO:0007669"/>
    <property type="project" value="TreeGrafter"/>
</dbReference>
<dbReference type="Gene3D" id="3.90.120.10">
    <property type="entry name" value="DNA Methylase, subunit A, domain 2"/>
    <property type="match status" value="1"/>
</dbReference>
<dbReference type="Pfam" id="PF00145">
    <property type="entry name" value="DNA_methylase"/>
    <property type="match status" value="1"/>
</dbReference>
<keyword evidence="1 6" id="KW-0489">Methyltransferase</keyword>
<dbReference type="InterPro" id="IPR001525">
    <property type="entry name" value="C5_MeTfrase"/>
</dbReference>
<proteinExistence type="inferred from homology"/>
<evidence type="ECO:0000256" key="5">
    <source>
        <dbReference type="ARBA" id="ARBA00047422"/>
    </source>
</evidence>
<reference evidence="9" key="2">
    <citation type="submission" date="2023-07" db="EMBL/GenBank/DDBJ databases">
        <authorList>
            <person name="Zhang M."/>
            <person name="Zhou G."/>
        </authorList>
    </citation>
    <scope>NUCLEOTIDE SEQUENCE</scope>
    <source>
        <strain evidence="9">BJSY19SF1-2</strain>
    </source>
</reference>
<dbReference type="PROSITE" id="PS51679">
    <property type="entry name" value="SAM_MT_C5"/>
    <property type="match status" value="1"/>
</dbReference>
<dbReference type="InterPro" id="IPR029063">
    <property type="entry name" value="SAM-dependent_MTases_sf"/>
</dbReference>
<dbReference type="GO" id="GO:0032259">
    <property type="term" value="P:methylation"/>
    <property type="evidence" value="ECO:0007669"/>
    <property type="project" value="UniProtKB-KW"/>
</dbReference>
<evidence type="ECO:0000313" key="10">
    <source>
        <dbReference type="Proteomes" id="UP001283691"/>
    </source>
</evidence>
<evidence type="ECO:0000313" key="9">
    <source>
        <dbReference type="EMBL" id="MDX4068109.1"/>
    </source>
</evidence>